<evidence type="ECO:0000259" key="6">
    <source>
        <dbReference type="Pfam" id="PF04830"/>
    </source>
</evidence>
<dbReference type="Pfam" id="PF04830">
    <property type="entry name" value="DUF637"/>
    <property type="match status" value="1"/>
</dbReference>
<dbReference type="RefSeq" id="WP_248939833.1">
    <property type="nucleotide sequence ID" value="NZ_JAKIKS010000026.1"/>
</dbReference>
<comment type="subcellular location">
    <subcellularLocation>
        <location evidence="1">Target cell</location>
        <location evidence="1">Target cell cytoplasm</location>
    </subcellularLocation>
</comment>
<evidence type="ECO:0000256" key="1">
    <source>
        <dbReference type="ARBA" id="ARBA00004219"/>
    </source>
</evidence>
<dbReference type="EMBL" id="JAKIKS010000026">
    <property type="protein sequence ID" value="MCL1124555.1"/>
    <property type="molecule type" value="Genomic_DNA"/>
</dbReference>
<feature type="domain" description="DUF637" evidence="6">
    <location>
        <begin position="663"/>
        <end position="837"/>
    </location>
</feature>
<feature type="domain" description="VENN motif-containing" evidence="5">
    <location>
        <begin position="916"/>
        <end position="949"/>
    </location>
</feature>
<sequence>MKHTNQISQTLVSQTPEAPLWQKMTSYLLTFVMLFQITLPMTAQAANLISDSFIQSEVNANGQYERVSNSQYQFEKAYYVDDVISHVTQNIATFQQKLRTFRKSALPTPLMIPIMNDGITIILPLYPLAKQIGDGFVQSRFIRSQIFNALNRNLISDAYTTESIQINALYNNSYTFSGTSSAKLGDSLTQAQVNSFGQNLIWPELRSINGEQVLVPVVHFTDASLDALILEGHRVEFLGDEAQFNSITVNAGTIFTNRNTFINTAGDFNVNQNAKVVSSGDLNLLVGGTLQILSGQLTAQDSVNIIANQYQQKTLVHRFATRFEQGTRLGTIASVNAINGNVSIRSYSDIVVQGGTIDGNNIVLNADGNIMLLSQQTSYVRNENVGGYDESTSIVSHTASRLSASDSIYLMASGVIQINASTLTADSGVLQLLAQQGIYITNEFDEFNKNRQGTVGIVTITEQEFQTIAIQSALEAGKGVLIASDFGDITLRATEITSGDGTQINAYNGAVNLLLAKEQDHYFVNRVTEGFWRIKTETQTDTVDTAVYNRIIGGVKVQATHGVTLELGQSEDVTLDEMMAQFSATDDLSWMADLYQDPELTQNVELIYQELVNIHEYDKTSSLSPAAMAIIAIAMAVVMGPAGFAAIGAGGGIAVGGATMTAALQAGALALATQTAMSFANGNNLIETAKAMHSSETVKTVAMAMATAGALSALPDLGPFTAAKDASEAAQNAVAVGNQVVQMTVRSAVSAGISTIAEGGDFGEFNDVFVQTLQTAAINAIGEELAGEIGDASKSGDINQAVRYIAHASLGCVIGVASASATGSDSDFNCASGAGGAVVGEIIADSFKEYNNLDEFEEAIGKEEEAIKKALGVDNIDPNNLTNDQLEILFANQTSLESLDTAQRYLQDMKAQGTDLAKLGAGLAAFIAGGEVNIAANAGENAAENNGLFFLYAFQAAVILWKAYDYYQTVDSVYDFGSKLNAINNSDTLTEAQKETKRNELIIDAAGELAVGLVIGKTAADSLKGLADAAKKTEVGSNLETQLNALIDAFSNKQDFAIAGFGRLVDPSDAKHFTQSGYSVDAKIHGTDLPKSKIPEGEYTPEQLTILNALNSSHTLTRHGPHVTDEHLKLRATTGRLPDTGKRVDVPAISSKFNDKESLLEATELVAPGTPAFMEAFIVRDRTKESFSFSISTGKSMGYGYQNETGGFVSAKSMKGVTLGEPRLVDSLTYVKVSYKYNKASDSWHMNTMYPSNK</sequence>
<organism evidence="7 8">
    <name type="scientific">Shewanella surugensis</name>
    <dbReference type="NCBI Taxonomy" id="212020"/>
    <lineage>
        <taxon>Bacteria</taxon>
        <taxon>Pseudomonadati</taxon>
        <taxon>Pseudomonadota</taxon>
        <taxon>Gammaproteobacteria</taxon>
        <taxon>Alteromonadales</taxon>
        <taxon>Shewanellaceae</taxon>
        <taxon>Shewanella</taxon>
    </lineage>
</organism>
<keyword evidence="4" id="KW-0843">Virulence</keyword>
<evidence type="ECO:0000256" key="4">
    <source>
        <dbReference type="ARBA" id="ARBA00023026"/>
    </source>
</evidence>
<protein>
    <submittedName>
        <fullName evidence="7">DUF637 domain-containing protein</fullName>
    </submittedName>
</protein>
<evidence type="ECO:0000259" key="5">
    <source>
        <dbReference type="Pfam" id="PF04829"/>
    </source>
</evidence>
<keyword evidence="2" id="KW-0800">Toxin</keyword>
<comment type="caution">
    <text evidence="7">The sequence shown here is derived from an EMBL/GenBank/DDBJ whole genome shotgun (WGS) entry which is preliminary data.</text>
</comment>
<evidence type="ECO:0000313" key="8">
    <source>
        <dbReference type="Proteomes" id="UP001203423"/>
    </source>
</evidence>
<keyword evidence="3" id="KW-1266">Target cell cytoplasm</keyword>
<gene>
    <name evidence="7" type="ORF">L2764_08715</name>
</gene>
<proteinExistence type="predicted"/>
<dbReference type="Pfam" id="PF04829">
    <property type="entry name" value="PT-VENN"/>
    <property type="match status" value="1"/>
</dbReference>
<dbReference type="InterPro" id="IPR006915">
    <property type="entry name" value="DUF637_hemagglutn_put"/>
</dbReference>
<dbReference type="Proteomes" id="UP001203423">
    <property type="component" value="Unassembled WGS sequence"/>
</dbReference>
<keyword evidence="8" id="KW-1185">Reference proteome</keyword>
<name>A0ABT0LB12_9GAMM</name>
<evidence type="ECO:0000313" key="7">
    <source>
        <dbReference type="EMBL" id="MCL1124555.1"/>
    </source>
</evidence>
<reference evidence="7 8" key="1">
    <citation type="submission" date="2022-01" db="EMBL/GenBank/DDBJ databases">
        <title>Whole genome-based taxonomy of the Shewanellaceae.</title>
        <authorList>
            <person name="Martin-Rodriguez A.J."/>
        </authorList>
    </citation>
    <scope>NUCLEOTIDE SEQUENCE [LARGE SCALE GENOMIC DNA]</scope>
    <source>
        <strain evidence="7 8">DSM 17177</strain>
    </source>
</reference>
<evidence type="ECO:0000256" key="3">
    <source>
        <dbReference type="ARBA" id="ARBA00022913"/>
    </source>
</evidence>
<accession>A0ABT0LB12</accession>
<evidence type="ECO:0000256" key="2">
    <source>
        <dbReference type="ARBA" id="ARBA00022656"/>
    </source>
</evidence>
<dbReference type="InterPro" id="IPR006914">
    <property type="entry name" value="VENN_dom"/>
</dbReference>